<keyword evidence="3" id="KW-1185">Reference proteome</keyword>
<proteinExistence type="predicted"/>
<dbReference type="EMBL" id="LWDX02001551">
    <property type="protein sequence ID" value="OEL38502.1"/>
    <property type="molecule type" value="Genomic_DNA"/>
</dbReference>
<feature type="chain" id="PRO_5009189477" evidence="1">
    <location>
        <begin position="17"/>
        <end position="109"/>
    </location>
</feature>
<name>A0A1E5WM82_9POAL</name>
<gene>
    <name evidence="2" type="ORF">BAE44_0000478</name>
</gene>
<sequence>LYWAFMLMSMPPLFIQVPLKGWNAILTGNEVTLMSVWCLHSSVYKAYLHIDPSSSVQSHILLLLHITLVAVFQICDVVKFRGHTYLLRIEQGTQKAELHIPIYLTISLE</sequence>
<comment type="caution">
    <text evidence="2">The sequence shown here is derived from an EMBL/GenBank/DDBJ whole genome shotgun (WGS) entry which is preliminary data.</text>
</comment>
<organism evidence="2 3">
    <name type="scientific">Dichanthelium oligosanthes</name>
    <dbReference type="NCBI Taxonomy" id="888268"/>
    <lineage>
        <taxon>Eukaryota</taxon>
        <taxon>Viridiplantae</taxon>
        <taxon>Streptophyta</taxon>
        <taxon>Embryophyta</taxon>
        <taxon>Tracheophyta</taxon>
        <taxon>Spermatophyta</taxon>
        <taxon>Magnoliopsida</taxon>
        <taxon>Liliopsida</taxon>
        <taxon>Poales</taxon>
        <taxon>Poaceae</taxon>
        <taxon>PACMAD clade</taxon>
        <taxon>Panicoideae</taxon>
        <taxon>Panicodae</taxon>
        <taxon>Paniceae</taxon>
        <taxon>Dichantheliinae</taxon>
        <taxon>Dichanthelium</taxon>
    </lineage>
</organism>
<dbReference type="Proteomes" id="UP000095767">
    <property type="component" value="Unassembled WGS sequence"/>
</dbReference>
<evidence type="ECO:0000313" key="2">
    <source>
        <dbReference type="EMBL" id="OEL38502.1"/>
    </source>
</evidence>
<reference evidence="2 3" key="1">
    <citation type="submission" date="2016-09" db="EMBL/GenBank/DDBJ databases">
        <title>The draft genome of Dichanthelium oligosanthes: A C3 panicoid grass species.</title>
        <authorList>
            <person name="Studer A.J."/>
            <person name="Schnable J.C."/>
            <person name="Brutnell T.P."/>
        </authorList>
    </citation>
    <scope>NUCLEOTIDE SEQUENCE [LARGE SCALE GENOMIC DNA]</scope>
    <source>
        <strain evidence="3">cv. Kellogg 1175</strain>
        <tissue evidence="2">Leaf</tissue>
    </source>
</reference>
<accession>A0A1E5WM82</accession>
<protein>
    <submittedName>
        <fullName evidence="2">Uncharacterized protein</fullName>
    </submittedName>
</protein>
<evidence type="ECO:0000256" key="1">
    <source>
        <dbReference type="SAM" id="SignalP"/>
    </source>
</evidence>
<keyword evidence="1" id="KW-0732">Signal</keyword>
<feature type="signal peptide" evidence="1">
    <location>
        <begin position="1"/>
        <end position="16"/>
    </location>
</feature>
<dbReference type="AlphaFoldDB" id="A0A1E5WM82"/>
<evidence type="ECO:0000313" key="3">
    <source>
        <dbReference type="Proteomes" id="UP000095767"/>
    </source>
</evidence>
<feature type="non-terminal residue" evidence="2">
    <location>
        <position position="1"/>
    </location>
</feature>